<feature type="region of interest" description="Disordered" evidence="1">
    <location>
        <begin position="310"/>
        <end position="334"/>
    </location>
</feature>
<protein>
    <submittedName>
        <fullName evidence="2">Uncharacterized protein</fullName>
    </submittedName>
</protein>
<accession>A0A1B8AY18</accession>
<comment type="caution">
    <text evidence="2">The sequence shown here is derived from an EMBL/GenBank/DDBJ whole genome shotgun (WGS) entry which is preliminary data.</text>
</comment>
<evidence type="ECO:0000313" key="2">
    <source>
        <dbReference type="EMBL" id="OBS25314.1"/>
    </source>
</evidence>
<gene>
    <name evidence="2" type="ORF">FPOA_05847</name>
</gene>
<organism evidence="2 3">
    <name type="scientific">Fusarium poae</name>
    <dbReference type="NCBI Taxonomy" id="36050"/>
    <lineage>
        <taxon>Eukaryota</taxon>
        <taxon>Fungi</taxon>
        <taxon>Dikarya</taxon>
        <taxon>Ascomycota</taxon>
        <taxon>Pezizomycotina</taxon>
        <taxon>Sordariomycetes</taxon>
        <taxon>Hypocreomycetidae</taxon>
        <taxon>Hypocreales</taxon>
        <taxon>Nectriaceae</taxon>
        <taxon>Fusarium</taxon>
    </lineage>
</organism>
<dbReference type="EMBL" id="LYXU01000002">
    <property type="protein sequence ID" value="OBS25314.1"/>
    <property type="molecule type" value="Genomic_DNA"/>
</dbReference>
<sequence>MAPSKRHRGSSASDSKNEPGHPNIETNNKALRNLDRLDKLDQVLIRDSFVATTHELRITKTDRKNPSDHALWQDAVSADNLDFDWAVWLVLRTIYYDTVDKMESRLSFKNGLAVKKITERYQGIDIFNTWFPIIWAPRPSKWGRIASRSASNPESRPIGQGDSQPNTINPSIQPSGINRPVPALNHSTPINRQPEADEAVTNSHSAGGVTVTQVQNPGSEDFRFVVNIQAREFLQRHPPSVAHETESIVEQVKLEMQTWVTQQIQSAMNTVKEDLIKTIRDEIAERCNEAKTDLKPWIIQTIDTTVTDQRNQQKAKKADLKRSFEAFQKSQQDN</sequence>
<keyword evidence="3" id="KW-1185">Reference proteome</keyword>
<evidence type="ECO:0000256" key="1">
    <source>
        <dbReference type="SAM" id="MobiDB-lite"/>
    </source>
</evidence>
<name>A0A1B8AY18_FUSPO</name>
<proteinExistence type="predicted"/>
<evidence type="ECO:0000313" key="3">
    <source>
        <dbReference type="Proteomes" id="UP000091967"/>
    </source>
</evidence>
<dbReference type="AlphaFoldDB" id="A0A1B8AY18"/>
<feature type="region of interest" description="Disordered" evidence="1">
    <location>
        <begin position="1"/>
        <end position="28"/>
    </location>
</feature>
<feature type="compositionally biased region" description="Polar residues" evidence="1">
    <location>
        <begin position="161"/>
        <end position="176"/>
    </location>
</feature>
<feature type="region of interest" description="Disordered" evidence="1">
    <location>
        <begin position="146"/>
        <end position="190"/>
    </location>
</feature>
<reference evidence="2 3" key="1">
    <citation type="submission" date="2016-06" db="EMBL/GenBank/DDBJ databases">
        <title>Living apart together: crosstalk between the core and supernumerary genomes in a fungal plant pathogen.</title>
        <authorList>
            <person name="Vanheule A."/>
            <person name="Audenaert K."/>
            <person name="Warris S."/>
            <person name="Van De Geest H."/>
            <person name="Schijlen E."/>
            <person name="Hofte M."/>
            <person name="De Saeger S."/>
            <person name="Haesaert G."/>
            <person name="Waalwijk C."/>
            <person name="Van Der Lee T."/>
        </authorList>
    </citation>
    <scope>NUCLEOTIDE SEQUENCE [LARGE SCALE GENOMIC DNA]</scope>
    <source>
        <strain evidence="2 3">2516</strain>
    </source>
</reference>
<dbReference type="Proteomes" id="UP000091967">
    <property type="component" value="Unassembled WGS sequence"/>
</dbReference>